<comment type="caution">
    <text evidence="9">The sequence shown here is derived from an EMBL/GenBank/DDBJ whole genome shotgun (WGS) entry which is preliminary data.</text>
</comment>
<accession>A0A091B7C2</accession>
<dbReference type="RefSeq" id="WP_084590663.1">
    <property type="nucleotide sequence ID" value="NZ_AVCK01000013.1"/>
</dbReference>
<evidence type="ECO:0000256" key="3">
    <source>
        <dbReference type="ARBA" id="ARBA00022801"/>
    </source>
</evidence>
<dbReference type="SUPFAM" id="SSF53474">
    <property type="entry name" value="alpha/beta-Hydrolases"/>
    <property type="match status" value="1"/>
</dbReference>
<dbReference type="STRING" id="1384056.N787_09565"/>
<evidence type="ECO:0000256" key="2">
    <source>
        <dbReference type="ARBA" id="ARBA00022670"/>
    </source>
</evidence>
<dbReference type="AlphaFoldDB" id="A0A091B7C2"/>
<dbReference type="PROSITE" id="PS51257">
    <property type="entry name" value="PROKAR_LIPOPROTEIN"/>
    <property type="match status" value="1"/>
</dbReference>
<dbReference type="PATRIC" id="fig|1384056.3.peg.1142"/>
<evidence type="ECO:0008006" key="11">
    <source>
        <dbReference type="Google" id="ProtNLM"/>
    </source>
</evidence>
<keyword evidence="4" id="KW-0720">Serine protease</keyword>
<keyword evidence="3" id="KW-0378">Hydrolase</keyword>
<dbReference type="Gene3D" id="2.130.10.120">
    <property type="entry name" value="Prolyl oligopeptidase, N-terminal domain"/>
    <property type="match status" value="1"/>
</dbReference>
<organism evidence="9 10">
    <name type="scientific">Arenimonas metalli CF5-1</name>
    <dbReference type="NCBI Taxonomy" id="1384056"/>
    <lineage>
        <taxon>Bacteria</taxon>
        <taxon>Pseudomonadati</taxon>
        <taxon>Pseudomonadota</taxon>
        <taxon>Gammaproteobacteria</taxon>
        <taxon>Lysobacterales</taxon>
        <taxon>Lysobacteraceae</taxon>
        <taxon>Arenimonas</taxon>
    </lineage>
</organism>
<feature type="compositionally biased region" description="Polar residues" evidence="5">
    <location>
        <begin position="30"/>
        <end position="39"/>
    </location>
</feature>
<gene>
    <name evidence="9" type="ORF">N787_09565</name>
</gene>
<evidence type="ECO:0000256" key="5">
    <source>
        <dbReference type="SAM" id="MobiDB-lite"/>
    </source>
</evidence>
<evidence type="ECO:0000313" key="10">
    <source>
        <dbReference type="Proteomes" id="UP000029393"/>
    </source>
</evidence>
<sequence length="733" mass="81883">MKTRLLPFAASLLAVALAGCYSPPAEPEASTDTATTTPAVRSPSALAELPPAPVAAAKPYEVKAPHGAARNDEYYWLRDDKRENPEMLAYLNAENAYTDAVLQPLEALEETLYNELVGRVKQDDSSVPYFEDGYWYYTRFETGKEYPIHARRKGSLDAEEQVLFEVNELAAGKSFYQLGNYEVSPDDRLVAYAEDTNGRRQYTVRIKDLATGELLPDVITGVSANLMWGNDGRTLYFVENDPTTLLTKRVKAHVLGGDVAKAKLVYEETDDTFYMGIGRTRSDDYLCISVSSTVSSEMRCTEADAPGEFKVFAPRQRDFEYNADHYGGRWVVHTNWDATNFRVMTLADGQPWGDRGQWQELVPHSADVLISGVTLFKGFMAIGERSGGLQRVRIRHDDGKEEFVQAEESAYAMGVSVNAEPETDWLRYTYTSLTTPASTYEVNVRTGERKLLKEQPVLGGFDKANYVTERLWATARDGTKVPVSVLYRKGFEKNGQAALYQYSYGSYGNSSDPGFNANVISLVDRGAVYAVAHIRGGQEMGRQWYEDGKLLNKINTFTDFIDVTDFLVKEGYAAPDRVAAMGGSAGGLLMGAVANMAPEKYQVLVAHVPFVDVVTTMLDESIPLTTNEFDEWGNPKDPVFYDYMLSYSPYDQVAAKDYPAMLVTTGLWDSQVQYFEPAKWVARLRAKKTDGNPLLFRTNMEAGHGGKSGRFQRYRERAEEYAFVLDQLGLVQP</sequence>
<dbReference type="Pfam" id="PF02897">
    <property type="entry name" value="Peptidase_S9_N"/>
    <property type="match status" value="1"/>
</dbReference>
<feature type="region of interest" description="Disordered" evidence="5">
    <location>
        <begin position="24"/>
        <end position="44"/>
    </location>
</feature>
<dbReference type="OrthoDB" id="9801421at2"/>
<proteinExistence type="inferred from homology"/>
<dbReference type="InterPro" id="IPR029058">
    <property type="entry name" value="AB_hydrolase_fold"/>
</dbReference>
<dbReference type="GO" id="GO:0004252">
    <property type="term" value="F:serine-type endopeptidase activity"/>
    <property type="evidence" value="ECO:0007669"/>
    <property type="project" value="InterPro"/>
</dbReference>
<dbReference type="InterPro" id="IPR023302">
    <property type="entry name" value="Pept_S9A_N"/>
</dbReference>
<evidence type="ECO:0000256" key="1">
    <source>
        <dbReference type="ARBA" id="ARBA00005228"/>
    </source>
</evidence>
<dbReference type="EMBL" id="AVCK01000013">
    <property type="protein sequence ID" value="KFN46754.1"/>
    <property type="molecule type" value="Genomic_DNA"/>
</dbReference>
<dbReference type="InterPro" id="IPR002470">
    <property type="entry name" value="Peptidase_S9A"/>
</dbReference>
<dbReference type="Gene3D" id="3.40.50.1820">
    <property type="entry name" value="alpha/beta hydrolase"/>
    <property type="match status" value="1"/>
</dbReference>
<protein>
    <recommendedName>
        <fullName evidence="11">Peptidase</fullName>
    </recommendedName>
</protein>
<evidence type="ECO:0000256" key="4">
    <source>
        <dbReference type="ARBA" id="ARBA00022825"/>
    </source>
</evidence>
<evidence type="ECO:0000259" key="8">
    <source>
        <dbReference type="Pfam" id="PF02897"/>
    </source>
</evidence>
<dbReference type="Proteomes" id="UP000029393">
    <property type="component" value="Unassembled WGS sequence"/>
</dbReference>
<dbReference type="PRINTS" id="PR00862">
    <property type="entry name" value="PROLIGOPTASE"/>
</dbReference>
<dbReference type="Pfam" id="PF00326">
    <property type="entry name" value="Peptidase_S9"/>
    <property type="match status" value="1"/>
</dbReference>
<dbReference type="GO" id="GO:0006508">
    <property type="term" value="P:proteolysis"/>
    <property type="evidence" value="ECO:0007669"/>
    <property type="project" value="UniProtKB-KW"/>
</dbReference>
<comment type="similarity">
    <text evidence="1">Belongs to the peptidase S9A family.</text>
</comment>
<dbReference type="InterPro" id="IPR001375">
    <property type="entry name" value="Peptidase_S9_cat"/>
</dbReference>
<name>A0A091B7C2_9GAMM</name>
<evidence type="ECO:0000313" key="9">
    <source>
        <dbReference type="EMBL" id="KFN46754.1"/>
    </source>
</evidence>
<feature type="chain" id="PRO_5001869367" description="Peptidase" evidence="6">
    <location>
        <begin position="28"/>
        <end position="733"/>
    </location>
</feature>
<dbReference type="PANTHER" id="PTHR11757">
    <property type="entry name" value="PROTEASE FAMILY S9A OLIGOPEPTIDASE"/>
    <property type="match status" value="1"/>
</dbReference>
<feature type="signal peptide" evidence="6">
    <location>
        <begin position="1"/>
        <end position="27"/>
    </location>
</feature>
<keyword evidence="6" id="KW-0732">Signal</keyword>
<keyword evidence="2" id="KW-0645">Protease</keyword>
<feature type="domain" description="Peptidase S9A N-terminal" evidence="8">
    <location>
        <begin position="53"/>
        <end position="455"/>
    </location>
</feature>
<evidence type="ECO:0000256" key="6">
    <source>
        <dbReference type="SAM" id="SignalP"/>
    </source>
</evidence>
<dbReference type="PANTHER" id="PTHR11757:SF19">
    <property type="entry name" value="PROLYL ENDOPEPTIDASE-LIKE"/>
    <property type="match status" value="1"/>
</dbReference>
<dbReference type="eggNOG" id="COG1770">
    <property type="taxonomic scope" value="Bacteria"/>
</dbReference>
<feature type="domain" description="Peptidase S9 prolyl oligopeptidase catalytic" evidence="7">
    <location>
        <begin position="514"/>
        <end position="729"/>
    </location>
</feature>
<keyword evidence="10" id="KW-1185">Reference proteome</keyword>
<dbReference type="FunFam" id="3.40.50.1820:FF:000005">
    <property type="entry name" value="Prolyl endopeptidase"/>
    <property type="match status" value="1"/>
</dbReference>
<dbReference type="InterPro" id="IPR051543">
    <property type="entry name" value="Serine_Peptidase_S9A"/>
</dbReference>
<dbReference type="SUPFAM" id="SSF50993">
    <property type="entry name" value="Peptidase/esterase 'gauge' domain"/>
    <property type="match status" value="1"/>
</dbReference>
<reference evidence="9 10" key="1">
    <citation type="submission" date="2013-09" db="EMBL/GenBank/DDBJ databases">
        <title>Genome sequencing of Arenimonas metalli.</title>
        <authorList>
            <person name="Chen F."/>
            <person name="Wang G."/>
        </authorList>
    </citation>
    <scope>NUCLEOTIDE SEQUENCE [LARGE SCALE GENOMIC DNA]</scope>
    <source>
        <strain evidence="9 10">CF5-1</strain>
    </source>
</reference>
<evidence type="ECO:0000259" key="7">
    <source>
        <dbReference type="Pfam" id="PF00326"/>
    </source>
</evidence>